<dbReference type="STRING" id="145388.A0A0D2N540"/>
<evidence type="ECO:0000256" key="7">
    <source>
        <dbReference type="PIRSR" id="PIRSR630616-2"/>
    </source>
</evidence>
<feature type="binding site" evidence="7">
    <location>
        <position position="280"/>
    </location>
    <ligand>
        <name>ATP</name>
        <dbReference type="ChEBI" id="CHEBI:30616"/>
    </ligand>
</feature>
<dbReference type="InterPro" id="IPR008271">
    <property type="entry name" value="Ser/Thr_kinase_AS"/>
</dbReference>
<dbReference type="Proteomes" id="UP000054498">
    <property type="component" value="Unassembled WGS sequence"/>
</dbReference>
<evidence type="ECO:0000259" key="10">
    <source>
        <dbReference type="PROSITE" id="PS50011"/>
    </source>
</evidence>
<evidence type="ECO:0000313" key="11">
    <source>
        <dbReference type="EMBL" id="KIZ01096.1"/>
    </source>
</evidence>
<evidence type="ECO:0000256" key="1">
    <source>
        <dbReference type="ARBA" id="ARBA00022527"/>
    </source>
</evidence>
<dbReference type="GO" id="GO:0005524">
    <property type="term" value="F:ATP binding"/>
    <property type="evidence" value="ECO:0007669"/>
    <property type="project" value="UniProtKB-KW"/>
</dbReference>
<dbReference type="PROSITE" id="PS50011">
    <property type="entry name" value="PROTEIN_KINASE_DOM"/>
    <property type="match status" value="1"/>
</dbReference>
<feature type="region of interest" description="Disordered" evidence="9">
    <location>
        <begin position="82"/>
        <end position="114"/>
    </location>
</feature>
<keyword evidence="4 11" id="KW-0418">Kinase</keyword>
<evidence type="ECO:0000256" key="9">
    <source>
        <dbReference type="SAM" id="MobiDB-lite"/>
    </source>
</evidence>
<feature type="compositionally biased region" description="Polar residues" evidence="9">
    <location>
        <begin position="82"/>
        <end position="101"/>
    </location>
</feature>
<dbReference type="InterPro" id="IPR000719">
    <property type="entry name" value="Prot_kinase_dom"/>
</dbReference>
<feature type="compositionally biased region" description="Low complexity" evidence="9">
    <location>
        <begin position="1"/>
        <end position="28"/>
    </location>
</feature>
<dbReference type="OrthoDB" id="377346at2759"/>
<gene>
    <name evidence="11" type="ORF">MNEG_6864</name>
</gene>
<dbReference type="EMBL" id="KK101379">
    <property type="protein sequence ID" value="KIZ01096.1"/>
    <property type="molecule type" value="Genomic_DNA"/>
</dbReference>
<dbReference type="InterPro" id="IPR011009">
    <property type="entry name" value="Kinase-like_dom_sf"/>
</dbReference>
<evidence type="ECO:0000313" key="12">
    <source>
        <dbReference type="Proteomes" id="UP000054498"/>
    </source>
</evidence>
<proteinExistence type="predicted"/>
<name>A0A0D2N540_9CHLO</name>
<feature type="binding site" evidence="7">
    <location>
        <begin position="214"/>
        <end position="216"/>
    </location>
    <ligand>
        <name>ATP</name>
        <dbReference type="ChEBI" id="CHEBI:30616"/>
    </ligand>
</feature>
<dbReference type="FunFam" id="1.10.510.10:FF:000813">
    <property type="entry name" value="Aurora-like kinase"/>
    <property type="match status" value="1"/>
</dbReference>
<dbReference type="AlphaFoldDB" id="A0A0D2N540"/>
<keyword evidence="1" id="KW-0723">Serine/threonine-protein kinase</keyword>
<keyword evidence="5 7" id="KW-0067">ATP-binding</keyword>
<feature type="binding site" evidence="7">
    <location>
        <position position="166"/>
    </location>
    <ligand>
        <name>ATP</name>
        <dbReference type="ChEBI" id="CHEBI:30616"/>
    </ligand>
</feature>
<dbReference type="PROSITE" id="PS00108">
    <property type="entry name" value="PROTEIN_KINASE_ST"/>
    <property type="match status" value="1"/>
</dbReference>
<dbReference type="PANTHER" id="PTHR24350">
    <property type="entry name" value="SERINE/THREONINE-PROTEIN KINASE IAL-RELATED"/>
    <property type="match status" value="1"/>
</dbReference>
<dbReference type="GeneID" id="25739740"/>
<dbReference type="SUPFAM" id="SSF56112">
    <property type="entry name" value="Protein kinase-like (PK-like)"/>
    <property type="match status" value="1"/>
</dbReference>
<evidence type="ECO:0000256" key="2">
    <source>
        <dbReference type="ARBA" id="ARBA00022679"/>
    </source>
</evidence>
<evidence type="ECO:0000256" key="5">
    <source>
        <dbReference type="ARBA" id="ARBA00022840"/>
    </source>
</evidence>
<dbReference type="Pfam" id="PF00069">
    <property type="entry name" value="Pkinase"/>
    <property type="match status" value="1"/>
</dbReference>
<dbReference type="InterPro" id="IPR030616">
    <property type="entry name" value="Aur-like"/>
</dbReference>
<dbReference type="Gene3D" id="1.10.510.10">
    <property type="entry name" value="Transferase(Phosphotransferase) domain 1"/>
    <property type="match status" value="1"/>
</dbReference>
<keyword evidence="3 7" id="KW-0547">Nucleotide-binding</keyword>
<feature type="region of interest" description="Disordered" evidence="9">
    <location>
        <begin position="1"/>
        <end position="31"/>
    </location>
</feature>
<evidence type="ECO:0000256" key="6">
    <source>
        <dbReference type="PIRSR" id="PIRSR630616-1"/>
    </source>
</evidence>
<dbReference type="RefSeq" id="XP_013900115.1">
    <property type="nucleotide sequence ID" value="XM_014044661.1"/>
</dbReference>
<keyword evidence="12" id="KW-1185">Reference proteome</keyword>
<feature type="binding site" evidence="7">
    <location>
        <begin position="265"/>
        <end position="266"/>
    </location>
    <ligand>
        <name>ATP</name>
        <dbReference type="ChEBI" id="CHEBI:30616"/>
    </ligand>
</feature>
<dbReference type="SMART" id="SM00220">
    <property type="entry name" value="S_TKc"/>
    <property type="match status" value="1"/>
</dbReference>
<feature type="cross-link" description="Glycyl lysine isopeptide (Lys-Gly) (interchain with G-Cter in SUMO2)" evidence="8">
    <location>
        <position position="263"/>
    </location>
</feature>
<feature type="domain" description="Protein kinase" evidence="10">
    <location>
        <begin position="137"/>
        <end position="403"/>
    </location>
</feature>
<organism evidence="11 12">
    <name type="scientific">Monoraphidium neglectum</name>
    <dbReference type="NCBI Taxonomy" id="145388"/>
    <lineage>
        <taxon>Eukaryota</taxon>
        <taxon>Viridiplantae</taxon>
        <taxon>Chlorophyta</taxon>
        <taxon>core chlorophytes</taxon>
        <taxon>Chlorophyceae</taxon>
        <taxon>CS clade</taxon>
        <taxon>Sphaeropleales</taxon>
        <taxon>Selenastraceae</taxon>
        <taxon>Monoraphidium</taxon>
    </lineage>
</organism>
<reference evidence="11 12" key="1">
    <citation type="journal article" date="2013" name="BMC Genomics">
        <title>Reconstruction of the lipid metabolism for the microalga Monoraphidium neglectum from its genome sequence reveals characteristics suitable for biofuel production.</title>
        <authorList>
            <person name="Bogen C."/>
            <person name="Al-Dilaimi A."/>
            <person name="Albersmeier A."/>
            <person name="Wichmann J."/>
            <person name="Grundmann M."/>
            <person name="Rupp O."/>
            <person name="Lauersen K.J."/>
            <person name="Blifernez-Klassen O."/>
            <person name="Kalinowski J."/>
            <person name="Goesmann A."/>
            <person name="Mussgnug J.H."/>
            <person name="Kruse O."/>
        </authorList>
    </citation>
    <scope>NUCLEOTIDE SEQUENCE [LARGE SCALE GENOMIC DNA]</scope>
    <source>
        <strain evidence="11 12">SAG 48.87</strain>
    </source>
</reference>
<accession>A0A0D2N540</accession>
<feature type="active site" description="Proton acceptor" evidence="6">
    <location>
        <position position="261"/>
    </location>
</feature>
<sequence>MAANQPAAGPAAAQPGQHPPQQAEPAGGFSTLSAAKKTIGKIFGAGAGSAWSADGSSQPAQASSPAGNGLIAAFRAIIPKTSNGSTDSAAQDSSPQHQAQGSYLPPPASPGRKSQLLALHPQLPPSMQRAEWCLDDYIVMDKLYTGYASVVYKGICKRSKETVVLKSYTLSAICELYQHQIYREVRLHSSLHHENIVKLFAAFKEGDRVVMVQEYADGGDLFTLLQKYGGRLGEKVAVQMVLDPFLRVLQYLHTRSIVHRDIKPENILFTKGSMCLKLADFGLAIDLREERAVTRAGTLDYMAPEILRCPYKSKPEENKEKEHLHYGNTVDSWAVGVLTFELLVGCPPFYDQSRTNTEARIKSSVPALPATLTEGARNFVCEALSKDPTTRPTCLDLVHHPWIEMLRARRSMRVLPAPSQLAAAAEAAPHITAGAAAGPQLEAAALKGVACEAAGSLQRLEGLLADDGCAAGVGGGVHVSAASSPCLGGAAKITALNQLSRAAAGAAAAVAAGPQAVQTLPPVPMEM</sequence>
<dbReference type="KEGG" id="mng:MNEG_6864"/>
<dbReference type="GO" id="GO:0004674">
    <property type="term" value="F:protein serine/threonine kinase activity"/>
    <property type="evidence" value="ECO:0007669"/>
    <property type="project" value="UniProtKB-KW"/>
</dbReference>
<evidence type="ECO:0000256" key="4">
    <source>
        <dbReference type="ARBA" id="ARBA00022777"/>
    </source>
</evidence>
<evidence type="ECO:0000256" key="8">
    <source>
        <dbReference type="PIRSR" id="PIRSR630616-3"/>
    </source>
</evidence>
<keyword evidence="2 11" id="KW-0808">Transferase</keyword>
<dbReference type="EC" id="2.7.11.1" evidence="11"/>
<evidence type="ECO:0000256" key="3">
    <source>
        <dbReference type="ARBA" id="ARBA00022741"/>
    </source>
</evidence>
<protein>
    <submittedName>
        <fullName evidence="11">Aurora kinase, other</fullName>
        <ecNumber evidence="11">2.7.11.1</ecNumber>
    </submittedName>
</protein>